<comment type="caution">
    <text evidence="1">The sequence shown here is derived from an EMBL/GenBank/DDBJ whole genome shotgun (WGS) entry which is preliminary data.</text>
</comment>
<dbReference type="AlphaFoldDB" id="A0A9N8ZBP2"/>
<organism evidence="1 2">
    <name type="scientific">Ambispora leptoticha</name>
    <dbReference type="NCBI Taxonomy" id="144679"/>
    <lineage>
        <taxon>Eukaryota</taxon>
        <taxon>Fungi</taxon>
        <taxon>Fungi incertae sedis</taxon>
        <taxon>Mucoromycota</taxon>
        <taxon>Glomeromycotina</taxon>
        <taxon>Glomeromycetes</taxon>
        <taxon>Archaeosporales</taxon>
        <taxon>Ambisporaceae</taxon>
        <taxon>Ambispora</taxon>
    </lineage>
</organism>
<sequence length="55" mass="6536">QGKRKQKTHVYQWCEAAKCTNNIFVTGCDNFKEQSLKRHLENEDYQKILKTHPEA</sequence>
<protein>
    <submittedName>
        <fullName evidence="1">5240_t:CDS:1</fullName>
    </submittedName>
</protein>
<dbReference type="Proteomes" id="UP000789508">
    <property type="component" value="Unassembled WGS sequence"/>
</dbReference>
<name>A0A9N8ZBP2_9GLOM</name>
<evidence type="ECO:0000313" key="2">
    <source>
        <dbReference type="Proteomes" id="UP000789508"/>
    </source>
</evidence>
<dbReference type="EMBL" id="CAJVPS010000440">
    <property type="protein sequence ID" value="CAG8486702.1"/>
    <property type="molecule type" value="Genomic_DNA"/>
</dbReference>
<reference evidence="1" key="1">
    <citation type="submission" date="2021-06" db="EMBL/GenBank/DDBJ databases">
        <authorList>
            <person name="Kallberg Y."/>
            <person name="Tangrot J."/>
            <person name="Rosling A."/>
        </authorList>
    </citation>
    <scope>NUCLEOTIDE SEQUENCE</scope>
    <source>
        <strain evidence="1">FL130A</strain>
    </source>
</reference>
<evidence type="ECO:0000313" key="1">
    <source>
        <dbReference type="EMBL" id="CAG8486702.1"/>
    </source>
</evidence>
<accession>A0A9N8ZBP2</accession>
<feature type="non-terminal residue" evidence="1">
    <location>
        <position position="1"/>
    </location>
</feature>
<proteinExistence type="predicted"/>
<gene>
    <name evidence="1" type="ORF">ALEPTO_LOCUS2769</name>
</gene>
<keyword evidence="2" id="KW-1185">Reference proteome</keyword>